<name>B1XSL4_POLNS</name>
<dbReference type="PANTHER" id="PTHR36930:SF1">
    <property type="entry name" value="MOSC DOMAIN-CONTAINING PROTEIN"/>
    <property type="match status" value="1"/>
</dbReference>
<dbReference type="GO" id="GO:0030170">
    <property type="term" value="F:pyridoxal phosphate binding"/>
    <property type="evidence" value="ECO:0007669"/>
    <property type="project" value="InterPro"/>
</dbReference>
<sequence>MQSVDHIQLNTGLGIDGDRYALGTGAYSATEPRKIRHISLIALSGIETANDWLKAGDEPTFDASETRRNIVLDGINASELNGLVGQQFRLGNIQLLGTELCTPCERPAQLLSGPSFMDAFEDRGGIRAEVLSSGTLSIGDTLS</sequence>
<organism evidence="2">
    <name type="scientific">Polynucleobacter necessarius subsp. necessarius (strain STIR1)</name>
    <dbReference type="NCBI Taxonomy" id="452638"/>
    <lineage>
        <taxon>Bacteria</taxon>
        <taxon>Pseudomonadati</taxon>
        <taxon>Pseudomonadota</taxon>
        <taxon>Betaproteobacteria</taxon>
        <taxon>Burkholderiales</taxon>
        <taxon>Burkholderiaceae</taxon>
        <taxon>Polynucleobacter</taxon>
    </lineage>
</organism>
<dbReference type="HOGENOM" id="CLU_104911_1_0_4"/>
<dbReference type="InterPro" id="IPR005302">
    <property type="entry name" value="MoCF_Sase_C"/>
</dbReference>
<dbReference type="eggNOG" id="COG2258">
    <property type="taxonomic scope" value="Bacteria"/>
</dbReference>
<dbReference type="Gene3D" id="2.40.33.20">
    <property type="entry name" value="PK beta-barrel domain-like"/>
    <property type="match status" value="1"/>
</dbReference>
<reference evidence="2" key="1">
    <citation type="submission" date="2008-03" db="EMBL/GenBank/DDBJ databases">
        <title>Complete sequence of Polynucleobacter necessarius STIR1.</title>
        <authorList>
            <consortium name="US DOE Joint Genome Institute"/>
            <person name="Copeland A."/>
            <person name="Lucas S."/>
            <person name="Lapidus A."/>
            <person name="Barry K."/>
            <person name="Detter J.C."/>
            <person name="Glavina del Rio T."/>
            <person name="Hammon N."/>
            <person name="Israni S."/>
            <person name="Dalin E."/>
            <person name="Tice H."/>
            <person name="Pitluck S."/>
            <person name="Chain P."/>
            <person name="Malfatti S."/>
            <person name="Shin M."/>
            <person name="Vergez L."/>
            <person name="Schmutz J."/>
            <person name="Larimer F."/>
            <person name="Land M."/>
            <person name="Hauser L."/>
            <person name="Kyrpides N."/>
            <person name="Kim E."/>
            <person name="Hahn M."/>
            <person name="Richardson P."/>
        </authorList>
    </citation>
    <scope>NUCLEOTIDE SEQUENCE [LARGE SCALE GENOMIC DNA]</scope>
    <source>
        <strain evidence="2">STIR1</strain>
    </source>
</reference>
<dbReference type="SUPFAM" id="SSF50800">
    <property type="entry name" value="PK beta-barrel domain-like"/>
    <property type="match status" value="1"/>
</dbReference>
<protein>
    <submittedName>
        <fullName evidence="2">MOSC domain containing protein</fullName>
    </submittedName>
</protein>
<dbReference type="GO" id="GO:0030151">
    <property type="term" value="F:molybdenum ion binding"/>
    <property type="evidence" value="ECO:0007669"/>
    <property type="project" value="InterPro"/>
</dbReference>
<dbReference type="AlphaFoldDB" id="B1XSL4"/>
<proteinExistence type="predicted"/>
<dbReference type="PANTHER" id="PTHR36930">
    <property type="entry name" value="METAL-SULFUR CLUSTER BIOSYNTHESIS PROTEINS YUAD-RELATED"/>
    <property type="match status" value="1"/>
</dbReference>
<dbReference type="KEGG" id="pne:Pnec_1758"/>
<dbReference type="GO" id="GO:0003824">
    <property type="term" value="F:catalytic activity"/>
    <property type="evidence" value="ECO:0007669"/>
    <property type="project" value="InterPro"/>
</dbReference>
<gene>
    <name evidence="2" type="ordered locus">Pnec_1758</name>
</gene>
<dbReference type="PROSITE" id="PS51340">
    <property type="entry name" value="MOSC"/>
    <property type="match status" value="1"/>
</dbReference>
<dbReference type="STRING" id="452638.Pnec_1758"/>
<dbReference type="Pfam" id="PF03473">
    <property type="entry name" value="MOSC"/>
    <property type="match status" value="1"/>
</dbReference>
<accession>B1XSL4</accession>
<dbReference type="InterPro" id="IPR011037">
    <property type="entry name" value="Pyrv_Knase-like_insert_dom_sf"/>
</dbReference>
<dbReference type="EMBL" id="CP001010">
    <property type="protein sequence ID" value="ACB44813.1"/>
    <property type="molecule type" value="Genomic_DNA"/>
</dbReference>
<evidence type="ECO:0000259" key="1">
    <source>
        <dbReference type="PROSITE" id="PS51340"/>
    </source>
</evidence>
<dbReference type="InterPro" id="IPR052716">
    <property type="entry name" value="MOSC_domain"/>
</dbReference>
<evidence type="ECO:0000313" key="2">
    <source>
        <dbReference type="EMBL" id="ACB44813.1"/>
    </source>
</evidence>
<feature type="domain" description="MOSC" evidence="1">
    <location>
        <begin position="2"/>
        <end position="143"/>
    </location>
</feature>